<dbReference type="AlphaFoldDB" id="A0A0W0YJ86"/>
<organism evidence="1 2">
    <name type="scientific">Legionella santicrucis</name>
    <dbReference type="NCBI Taxonomy" id="45074"/>
    <lineage>
        <taxon>Bacteria</taxon>
        <taxon>Pseudomonadati</taxon>
        <taxon>Pseudomonadota</taxon>
        <taxon>Gammaproteobacteria</taxon>
        <taxon>Legionellales</taxon>
        <taxon>Legionellaceae</taxon>
        <taxon>Legionella</taxon>
    </lineage>
</organism>
<comment type="caution">
    <text evidence="1">The sequence shown here is derived from an EMBL/GenBank/DDBJ whole genome shotgun (WGS) entry which is preliminary data.</text>
</comment>
<protein>
    <submittedName>
        <fullName evidence="1">Uncharacterized protein</fullName>
    </submittedName>
</protein>
<proteinExistence type="predicted"/>
<dbReference type="RefSeq" id="WP_058514654.1">
    <property type="nucleotide sequence ID" value="NZ_CAAAIH010000032.1"/>
</dbReference>
<gene>
    <name evidence="1" type="ORF">Lsan_2582</name>
</gene>
<dbReference type="Proteomes" id="UP000054703">
    <property type="component" value="Unassembled WGS sequence"/>
</dbReference>
<accession>A0A0W0YJ86</accession>
<keyword evidence="2" id="KW-1185">Reference proteome</keyword>
<dbReference type="EMBL" id="LNYU01000078">
    <property type="protein sequence ID" value="KTD56960.1"/>
    <property type="molecule type" value="Genomic_DNA"/>
</dbReference>
<sequence length="763" mass="86827">MKKIVILTHAPQGTLGDPSSAAKLQEILSQQAKQKGKKVQIEVLVDVELKYKERVQALFQDNQNHQLIHGYQTEEGKKQIKGTINDADFIIVYPTPHFMDAKTAQLIASIQKPVLSMTEYEHDVAHNQQKRKKFIDTIPGTIYLSSGFGCNNIGIYIEEEKANKEQLFSRIHPNDRKKFPDDLNPNSGLYFGYFNKMASARNGASPANFIAYAAHENSEMKHIDMIMPLMPQIQKDVIKQNTIAVLMSADFINNLKTCGTVLLSYSNTGSAEQPKYYMYQQEGAEYTAKKITKEEFEAQERESNKVIRIINPFPLNPQSMQALMGASEPVCMLTGNQSFSEGLSLAKIPFYQAVVWHVKLYDSLISSTKEFPVLNTWFTLLKNRGVSSEKVAAFYRENKTNLQEEMGLFRQYLLGSKDITKNIGGCIDFIDNLSLPKRFNVFLNHLILNQDFFADAGSVEKRDIWITEHALMTHLEPYLLAASNEEVAQILQNLKDNIRKINPNQESINFEKLIISLKYKHPHLDIITPDIAINECFIRSSCWDDSEEQLEIVEASDLIKAFEFLNPLDFTLEQKKQFFRNIEKLDSITIRNDTTINAKNVLSLIKFLENNTDKENMKQVLNIIFTKQINTLDGDTLGPSNGKGLFSQLNETEKTIILNTIELTCMVNQSLFSIKNENSEIEKVISSETKQNVSSFSEESQSFVSVIQFENSSQDVANREHIVPNELPSTPLLQKQKSIRDTLKVLRDHEDPTQTESVKMGLD</sequence>
<name>A0A0W0YJ86_9GAMM</name>
<dbReference type="OrthoDB" id="5649373at2"/>
<evidence type="ECO:0000313" key="2">
    <source>
        <dbReference type="Proteomes" id="UP000054703"/>
    </source>
</evidence>
<reference evidence="1 2" key="1">
    <citation type="submission" date="2015-11" db="EMBL/GenBank/DDBJ databases">
        <title>Genomic analysis of 38 Legionella species identifies large and diverse effector repertoires.</title>
        <authorList>
            <person name="Burstein D."/>
            <person name="Amaro F."/>
            <person name="Zusman T."/>
            <person name="Lifshitz Z."/>
            <person name="Cohen O."/>
            <person name="Gilbert J.A."/>
            <person name="Pupko T."/>
            <person name="Shuman H.A."/>
            <person name="Segal G."/>
        </authorList>
    </citation>
    <scope>NUCLEOTIDE SEQUENCE [LARGE SCALE GENOMIC DNA]</scope>
    <source>
        <strain evidence="1 2">SC-63-C7</strain>
    </source>
</reference>
<evidence type="ECO:0000313" key="1">
    <source>
        <dbReference type="EMBL" id="KTD56960.1"/>
    </source>
</evidence>
<dbReference type="PATRIC" id="fig|45074.5.peg.2780"/>